<dbReference type="Ensembl" id="ENSEEET00000008861.2">
    <property type="protein sequence ID" value="ENSEEEP00000008749.2"/>
    <property type="gene ID" value="ENSEEEG00000004533.2"/>
</dbReference>
<dbReference type="Gene3D" id="3.30.1430.10">
    <property type="match status" value="1"/>
</dbReference>
<evidence type="ECO:0000256" key="2">
    <source>
        <dbReference type="ARBA" id="ARBA00022980"/>
    </source>
</evidence>
<evidence type="ECO:0000256" key="3">
    <source>
        <dbReference type="ARBA" id="ARBA00023274"/>
    </source>
</evidence>
<reference evidence="5" key="3">
    <citation type="submission" date="2020-05" db="EMBL/GenBank/DDBJ databases">
        <title>Electrophorus electricus (electric eel) genome, fEleEle1, primary haplotype.</title>
        <authorList>
            <person name="Myers G."/>
            <person name="Meyer A."/>
            <person name="Fedrigo O."/>
            <person name="Formenti G."/>
            <person name="Rhie A."/>
            <person name="Tracey A."/>
            <person name="Sims Y."/>
            <person name="Jarvis E.D."/>
        </authorList>
    </citation>
    <scope>NUCLEOTIDE SEQUENCE [LARGE SCALE GENOMIC DNA]</scope>
</reference>
<reference evidence="5" key="5">
    <citation type="submission" date="2025-09" db="UniProtKB">
        <authorList>
            <consortium name="Ensembl"/>
        </authorList>
    </citation>
    <scope>IDENTIFICATION</scope>
</reference>
<dbReference type="STRING" id="8005.ENSEEEP00000008749"/>
<accession>A0A4W4EAS2</accession>
<dbReference type="InterPro" id="IPR045077">
    <property type="entry name" value="L3_arc_euk"/>
</dbReference>
<keyword evidence="6" id="KW-1185">Reference proteome</keyword>
<dbReference type="Pfam" id="PF00297">
    <property type="entry name" value="Ribosomal_L3"/>
    <property type="match status" value="1"/>
</dbReference>
<dbReference type="FunFam" id="3.30.1430.10:FF:000001">
    <property type="entry name" value="60S ribosomal protein L3"/>
    <property type="match status" value="1"/>
</dbReference>
<dbReference type="InterPro" id="IPR019926">
    <property type="entry name" value="Ribosomal_uL3_CS"/>
</dbReference>
<dbReference type="OMA" id="HVEDGKM"/>
<dbReference type="Gene3D" id="4.10.960.10">
    <property type="entry name" value="Ribosomal protein L3, domain 3"/>
    <property type="match status" value="1"/>
</dbReference>
<dbReference type="FunFam" id="2.40.30.10:FF:000079">
    <property type="entry name" value="60S ribosomal protein L3"/>
    <property type="match status" value="1"/>
</dbReference>
<dbReference type="GO" id="GO:0003735">
    <property type="term" value="F:structural constituent of ribosome"/>
    <property type="evidence" value="ECO:0007669"/>
    <property type="project" value="InterPro"/>
</dbReference>
<reference evidence="6" key="1">
    <citation type="journal article" date="2014" name="Science">
        <title>Nonhuman genetics. Genomic basis for the convergent evolution of electric organs.</title>
        <authorList>
            <person name="Gallant J.R."/>
            <person name="Traeger L.L."/>
            <person name="Volkening J.D."/>
            <person name="Moffett H."/>
            <person name="Chen P.H."/>
            <person name="Novina C.D."/>
            <person name="Phillips G.N.Jr."/>
            <person name="Anand R."/>
            <person name="Wells G.B."/>
            <person name="Pinch M."/>
            <person name="Guth R."/>
            <person name="Unguez G.A."/>
            <person name="Albert J.S."/>
            <person name="Zakon H.H."/>
            <person name="Samanta M.P."/>
            <person name="Sussman M.R."/>
        </authorList>
    </citation>
    <scope>NUCLEOTIDE SEQUENCE [LARGE SCALE GENOMIC DNA]</scope>
</reference>
<evidence type="ECO:0000313" key="5">
    <source>
        <dbReference type="Ensembl" id="ENSEEEP00000008749.2"/>
    </source>
</evidence>
<dbReference type="Gene3D" id="2.40.30.10">
    <property type="entry name" value="Translation factors"/>
    <property type="match status" value="1"/>
</dbReference>
<dbReference type="SUPFAM" id="SSF50447">
    <property type="entry name" value="Translation proteins"/>
    <property type="match status" value="1"/>
</dbReference>
<protein>
    <recommendedName>
        <fullName evidence="7">Ribosomal protein L3 like</fullName>
    </recommendedName>
</protein>
<dbReference type="InterPro" id="IPR009000">
    <property type="entry name" value="Transl_B-barrel_sf"/>
</dbReference>
<evidence type="ECO:0000256" key="1">
    <source>
        <dbReference type="ARBA" id="ARBA00006540"/>
    </source>
</evidence>
<organism evidence="5 6">
    <name type="scientific">Electrophorus electricus</name>
    <name type="common">Electric eel</name>
    <name type="synonym">Gymnotus electricus</name>
    <dbReference type="NCBI Taxonomy" id="8005"/>
    <lineage>
        <taxon>Eukaryota</taxon>
        <taxon>Metazoa</taxon>
        <taxon>Chordata</taxon>
        <taxon>Craniata</taxon>
        <taxon>Vertebrata</taxon>
        <taxon>Euteleostomi</taxon>
        <taxon>Actinopterygii</taxon>
        <taxon>Neopterygii</taxon>
        <taxon>Teleostei</taxon>
        <taxon>Ostariophysi</taxon>
        <taxon>Gymnotiformes</taxon>
        <taxon>Gymnotoidei</taxon>
        <taxon>Gymnotidae</taxon>
        <taxon>Electrophorus</taxon>
    </lineage>
</organism>
<proteinExistence type="inferred from homology"/>
<reference evidence="6" key="2">
    <citation type="journal article" date="2017" name="Sci. Adv.">
        <title>A tail of two voltages: Proteomic comparison of the three electric organs of the electric eel.</title>
        <authorList>
            <person name="Traeger L.L."/>
            <person name="Sabat G."/>
            <person name="Barrett-Wilt G.A."/>
            <person name="Wells G.B."/>
            <person name="Sussman M.R."/>
        </authorList>
    </citation>
    <scope>NUCLEOTIDE SEQUENCE [LARGE SCALE GENOMIC DNA]</scope>
</reference>
<dbReference type="PANTHER" id="PTHR11363">
    <property type="entry name" value="60S RIBOSOMAL PROTEIN L3-RELATED"/>
    <property type="match status" value="1"/>
</dbReference>
<sequence>MSHRKFHAPRHGHMGFLAHKRSKRHRGKVRCWPRDDPKLPVHLTAFLGYKAGMTHTLREVLRSGMKVSKREEVEAVTIIETPPVIVVGMVGYINTVKGLRSFKTVFAEHISDECKRRFYKNWHKCKKKAFSKYSKKWQDETGKKQLEKDFTMMKKYCSVIRVIVHSQMHLLPLRQKKAHVMEVQLNGGTVAEKVDWARERLEKPVPVSSVFCKDEMIDVIGVTKGHGMKGVTSRWHTKKLPRKTHKGLRKVACIGAWHPARVGYTIARAGQKGYHHRTELNKKIYQIGKGIHVQEGNVVRNNASTNYDTTQKTISPMGGFPHYGEVNNDFVMVKGCVVGTKKRVLTLRKSLLIQVSRKAREAIELKFIDTTSKFGHGRFQTAQEKFAFMGPLKKHLLKKASDAPEQPHFFWILWATCSAKYCYRRKSQKTLPTRALSQAGQPPPALRPPVHWMTAAARAGGGT</sequence>
<gene>
    <name evidence="5" type="primary">RPL3L</name>
</gene>
<keyword evidence="2 4" id="KW-0689">Ribosomal protein</keyword>
<dbReference type="FunFam" id="2.40.30.10:FF:000351">
    <property type="entry name" value="Ribosomal protein L3"/>
    <property type="match status" value="1"/>
</dbReference>
<dbReference type="GO" id="GO:0003723">
    <property type="term" value="F:RNA binding"/>
    <property type="evidence" value="ECO:0007669"/>
    <property type="project" value="TreeGrafter"/>
</dbReference>
<dbReference type="GeneTree" id="ENSGT00390000017606"/>
<dbReference type="GO" id="GO:0006412">
    <property type="term" value="P:translation"/>
    <property type="evidence" value="ECO:0007669"/>
    <property type="project" value="InterPro"/>
</dbReference>
<keyword evidence="3 4" id="KW-0687">Ribonucleoprotein</keyword>
<evidence type="ECO:0000256" key="4">
    <source>
        <dbReference type="RuleBase" id="RU003905"/>
    </source>
</evidence>
<dbReference type="PANTHER" id="PTHR11363:SF7">
    <property type="entry name" value="RIBOSOMAL PROTEIN UL3-LIKE"/>
    <property type="match status" value="1"/>
</dbReference>
<dbReference type="Proteomes" id="UP000314983">
    <property type="component" value="Chromosome 1"/>
</dbReference>
<evidence type="ECO:0008006" key="7">
    <source>
        <dbReference type="Google" id="ProtNLM"/>
    </source>
</evidence>
<dbReference type="PROSITE" id="PS00474">
    <property type="entry name" value="RIBOSOMAL_L3"/>
    <property type="match status" value="1"/>
</dbReference>
<name>A0A4W4EAS2_ELEEL</name>
<dbReference type="AlphaFoldDB" id="A0A4W4EAS2"/>
<evidence type="ECO:0000313" key="6">
    <source>
        <dbReference type="Proteomes" id="UP000314983"/>
    </source>
</evidence>
<comment type="similarity">
    <text evidence="1 4">Belongs to the universal ribosomal protein uL3 family.</text>
</comment>
<dbReference type="GO" id="GO:0022625">
    <property type="term" value="C:cytosolic large ribosomal subunit"/>
    <property type="evidence" value="ECO:0007669"/>
    <property type="project" value="TreeGrafter"/>
</dbReference>
<dbReference type="InterPro" id="IPR044892">
    <property type="entry name" value="Ribosomal_L3_dom_3_arc_sf"/>
</dbReference>
<reference evidence="5" key="4">
    <citation type="submission" date="2025-08" db="UniProtKB">
        <authorList>
            <consortium name="Ensembl"/>
        </authorList>
    </citation>
    <scope>IDENTIFICATION</scope>
</reference>
<dbReference type="InterPro" id="IPR000597">
    <property type="entry name" value="Ribosomal_uL3"/>
</dbReference>
<dbReference type="FunFam" id="4.10.960.10:FF:000002">
    <property type="entry name" value="60S ribosomal protein L3"/>
    <property type="match status" value="1"/>
</dbReference>